<dbReference type="STRING" id="56484.A0A1Y2ERC2"/>
<feature type="transmembrane region" description="Helical" evidence="6">
    <location>
        <begin position="480"/>
        <end position="497"/>
    </location>
</feature>
<evidence type="ECO:0000256" key="3">
    <source>
        <dbReference type="ARBA" id="ARBA00022989"/>
    </source>
</evidence>
<feature type="region of interest" description="Disordered" evidence="5">
    <location>
        <begin position="533"/>
        <end position="555"/>
    </location>
</feature>
<feature type="transmembrane region" description="Helical" evidence="6">
    <location>
        <begin position="82"/>
        <end position="111"/>
    </location>
</feature>
<feature type="transmembrane region" description="Helical" evidence="6">
    <location>
        <begin position="51"/>
        <end position="70"/>
    </location>
</feature>
<dbReference type="EMBL" id="MCFI01000035">
    <property type="protein sequence ID" value="ORY73385.1"/>
    <property type="molecule type" value="Genomic_DNA"/>
</dbReference>
<feature type="transmembrane region" description="Helical" evidence="6">
    <location>
        <begin position="456"/>
        <end position="474"/>
    </location>
</feature>
<dbReference type="GO" id="GO:0006820">
    <property type="term" value="P:monoatomic anion transport"/>
    <property type="evidence" value="ECO:0007669"/>
    <property type="project" value="InterPro"/>
</dbReference>
<dbReference type="OrthoDB" id="1735926at2759"/>
<protein>
    <submittedName>
        <fullName evidence="8">HCO3 transporter family protein</fullName>
    </submittedName>
</protein>
<dbReference type="GO" id="GO:0005452">
    <property type="term" value="F:solute:inorganic anion antiporter activity"/>
    <property type="evidence" value="ECO:0007669"/>
    <property type="project" value="InterPro"/>
</dbReference>
<dbReference type="PANTHER" id="PTHR11453">
    <property type="entry name" value="ANION EXCHANGE PROTEIN"/>
    <property type="match status" value="1"/>
</dbReference>
<feature type="domain" description="Bicarbonate transporter-like transmembrane" evidence="7">
    <location>
        <begin position="10"/>
        <end position="187"/>
    </location>
</feature>
<name>A0A1Y2ERC2_PROLT</name>
<feature type="transmembrane region" description="Helical" evidence="6">
    <location>
        <begin position="406"/>
        <end position="430"/>
    </location>
</feature>
<evidence type="ECO:0000256" key="2">
    <source>
        <dbReference type="ARBA" id="ARBA00022692"/>
    </source>
</evidence>
<proteinExistence type="predicted"/>
<organism evidence="8 9">
    <name type="scientific">Protomyces lactucae-debilis</name>
    <dbReference type="NCBI Taxonomy" id="2754530"/>
    <lineage>
        <taxon>Eukaryota</taxon>
        <taxon>Fungi</taxon>
        <taxon>Dikarya</taxon>
        <taxon>Ascomycota</taxon>
        <taxon>Taphrinomycotina</taxon>
        <taxon>Taphrinomycetes</taxon>
        <taxon>Taphrinales</taxon>
        <taxon>Protomycetaceae</taxon>
        <taxon>Protomyces</taxon>
    </lineage>
</organism>
<keyword evidence="3 6" id="KW-1133">Transmembrane helix</keyword>
<dbReference type="RefSeq" id="XP_040721807.1">
    <property type="nucleotide sequence ID" value="XM_040866521.1"/>
</dbReference>
<dbReference type="AlphaFoldDB" id="A0A1Y2ERC2"/>
<dbReference type="InterPro" id="IPR011531">
    <property type="entry name" value="HCO3_transpt-like_TM_dom"/>
</dbReference>
<evidence type="ECO:0000256" key="5">
    <source>
        <dbReference type="SAM" id="MobiDB-lite"/>
    </source>
</evidence>
<keyword evidence="9" id="KW-1185">Reference proteome</keyword>
<keyword evidence="4 6" id="KW-0472">Membrane</keyword>
<dbReference type="GeneID" id="63783120"/>
<dbReference type="Proteomes" id="UP000193685">
    <property type="component" value="Unassembled WGS sequence"/>
</dbReference>
<evidence type="ECO:0000256" key="6">
    <source>
        <dbReference type="SAM" id="Phobius"/>
    </source>
</evidence>
<feature type="transmembrane region" description="Helical" evidence="6">
    <location>
        <begin position="229"/>
        <end position="248"/>
    </location>
</feature>
<dbReference type="Pfam" id="PF00955">
    <property type="entry name" value="HCO3_cotransp"/>
    <property type="match status" value="2"/>
</dbReference>
<feature type="domain" description="Bicarbonate transporter-like transmembrane" evidence="7">
    <location>
        <begin position="198"/>
        <end position="511"/>
    </location>
</feature>
<dbReference type="GO" id="GO:0050801">
    <property type="term" value="P:monoatomic ion homeostasis"/>
    <property type="evidence" value="ECO:0007669"/>
    <property type="project" value="TreeGrafter"/>
</dbReference>
<comment type="caution">
    <text evidence="8">The sequence shown here is derived from an EMBL/GenBank/DDBJ whole genome shotgun (WGS) entry which is preliminary data.</text>
</comment>
<dbReference type="InterPro" id="IPR003020">
    <property type="entry name" value="HCO3_transpt_euk"/>
</dbReference>
<dbReference type="PANTHER" id="PTHR11453:SF38">
    <property type="entry name" value="ANION TRANSPORTER (EUROFUNG)"/>
    <property type="match status" value="1"/>
</dbReference>
<sequence>MGVRQWRLLRPFSGMRNDLLLRRPWYISDWVGKEDVYKDAATIYKVLSGTVRIFFINLLPALAYSLDMFYRTGDLWSTNEVLLASAIPACFFAIFSCQPLTIVGVTGLIDLFGYTTYNIVTVRYGVPYLEFMAWVGIWSALMHFAIAIFNWCDYMKYVTDFSSQAFGMYVGIIYILKGIELIVEEFHGEGTSLANGYLSCLVALLYFALTWATTWLGSSQYMHRYIRSLCTDYSLIIWTIFFAGFVHIPGDLSNVNIRKYPISQAYAPSVQRNWFLHFWTIDVKWWFIAIPFAALVTALFYYDHNVSSLMAQARQYPLRKHAGFHWDFFLLGITTLVAGFIGIPYPNGLVPQAPVHTDSCAMVEYPKGELEDGEKKKGPRITRILEQRWTHFGMGLLLFGMMTRPMLVVLSTVPRAVFAGVFITVGWSSIETNPVTIRTLGFLHSPVRTVTQRRRATLYFLLLQWVTIGAEVAISQTIAAIGFPVIILLLIPLRWTWMLRWFTHEELAELDVPTAEADVVLMSLGGAPDIAARTRPLGSEQGKDGCASASGSTLHMDPLPITKDRAGKSSWCASASGAAPGLVATADTKLRN</sequence>
<feature type="transmembrane region" description="Helical" evidence="6">
    <location>
        <begin position="158"/>
        <end position="176"/>
    </location>
</feature>
<keyword evidence="2 6" id="KW-0812">Transmembrane</keyword>
<evidence type="ECO:0000313" key="9">
    <source>
        <dbReference type="Proteomes" id="UP000193685"/>
    </source>
</evidence>
<reference evidence="8 9" key="1">
    <citation type="submission" date="2016-07" db="EMBL/GenBank/DDBJ databases">
        <title>Pervasive Adenine N6-methylation of Active Genes in Fungi.</title>
        <authorList>
            <consortium name="DOE Joint Genome Institute"/>
            <person name="Mondo S.J."/>
            <person name="Dannebaum R.O."/>
            <person name="Kuo R.C."/>
            <person name="Labutti K."/>
            <person name="Haridas S."/>
            <person name="Kuo A."/>
            <person name="Salamov A."/>
            <person name="Ahrendt S.R."/>
            <person name="Lipzen A."/>
            <person name="Sullivan W."/>
            <person name="Andreopoulos W.B."/>
            <person name="Clum A."/>
            <person name="Lindquist E."/>
            <person name="Daum C."/>
            <person name="Ramamoorthy G.K."/>
            <person name="Gryganskyi A."/>
            <person name="Culley D."/>
            <person name="Magnuson J.K."/>
            <person name="James T.Y."/>
            <person name="O'Malley M.A."/>
            <person name="Stajich J.E."/>
            <person name="Spatafora J.W."/>
            <person name="Visel A."/>
            <person name="Grigoriev I.V."/>
        </authorList>
    </citation>
    <scope>NUCLEOTIDE SEQUENCE [LARGE SCALE GENOMIC DNA]</scope>
    <source>
        <strain evidence="8 9">12-1054</strain>
    </source>
</reference>
<evidence type="ECO:0000259" key="7">
    <source>
        <dbReference type="Pfam" id="PF00955"/>
    </source>
</evidence>
<feature type="transmembrane region" description="Helical" evidence="6">
    <location>
        <begin position="283"/>
        <end position="302"/>
    </location>
</feature>
<evidence type="ECO:0000256" key="4">
    <source>
        <dbReference type="ARBA" id="ARBA00023136"/>
    </source>
</evidence>
<feature type="transmembrane region" description="Helical" evidence="6">
    <location>
        <begin position="131"/>
        <end position="151"/>
    </location>
</feature>
<evidence type="ECO:0000313" key="8">
    <source>
        <dbReference type="EMBL" id="ORY73385.1"/>
    </source>
</evidence>
<evidence type="ECO:0000256" key="1">
    <source>
        <dbReference type="ARBA" id="ARBA00004141"/>
    </source>
</evidence>
<feature type="transmembrane region" description="Helical" evidence="6">
    <location>
        <begin position="323"/>
        <end position="345"/>
    </location>
</feature>
<dbReference type="GO" id="GO:0005886">
    <property type="term" value="C:plasma membrane"/>
    <property type="evidence" value="ECO:0007669"/>
    <property type="project" value="TreeGrafter"/>
</dbReference>
<dbReference type="OMA" id="AIFHWIV"/>
<accession>A0A1Y2ERC2</accession>
<comment type="subcellular location">
    <subcellularLocation>
        <location evidence="1">Membrane</location>
        <topology evidence="1">Multi-pass membrane protein</topology>
    </subcellularLocation>
</comment>
<feature type="transmembrane region" description="Helical" evidence="6">
    <location>
        <begin position="196"/>
        <end position="217"/>
    </location>
</feature>
<gene>
    <name evidence="8" type="ORF">BCR37DRAFT_232642</name>
</gene>
<dbReference type="GO" id="GO:0046713">
    <property type="term" value="P:borate transport"/>
    <property type="evidence" value="ECO:0007669"/>
    <property type="project" value="TreeGrafter"/>
</dbReference>